<dbReference type="InterPro" id="IPR014710">
    <property type="entry name" value="RmlC-like_jellyroll"/>
</dbReference>
<dbReference type="OrthoDB" id="2990361at2"/>
<evidence type="ECO:0000259" key="4">
    <source>
        <dbReference type="PROSITE" id="PS01124"/>
    </source>
</evidence>
<evidence type="ECO:0000256" key="2">
    <source>
        <dbReference type="ARBA" id="ARBA00023125"/>
    </source>
</evidence>
<proteinExistence type="predicted"/>
<dbReference type="SUPFAM" id="SSF46689">
    <property type="entry name" value="Homeodomain-like"/>
    <property type="match status" value="2"/>
</dbReference>
<reference evidence="5" key="1">
    <citation type="submission" date="2017-04" db="EMBL/GenBank/DDBJ databases">
        <title>Complete Genome Sequences of Twelve Strains of a Stable Defined Moderately Diverse Mouse Microbiota 2 (sDMDMm2).</title>
        <authorList>
            <person name="Uchimura Y."/>
            <person name="Wyss M."/>
            <person name="Brugiroux S."/>
            <person name="Limenitakis J.P."/>
            <person name="Stecher B."/>
            <person name="McCoy K.D."/>
            <person name="Macpherson A.J."/>
        </authorList>
    </citation>
    <scope>NUCLEOTIDE SEQUENCE</scope>
    <source>
        <strain evidence="5">YL58</strain>
    </source>
</reference>
<dbReference type="RefSeq" id="WP_065544433.1">
    <property type="nucleotide sequence ID" value="NZ_CP015405.2"/>
</dbReference>
<dbReference type="PROSITE" id="PS01124">
    <property type="entry name" value="HTH_ARAC_FAMILY_2"/>
    <property type="match status" value="1"/>
</dbReference>
<protein>
    <submittedName>
        <fullName evidence="5">AraC family transcriptional regulator</fullName>
    </submittedName>
</protein>
<dbReference type="InterPro" id="IPR009057">
    <property type="entry name" value="Homeodomain-like_sf"/>
</dbReference>
<keyword evidence="3" id="KW-0804">Transcription</keyword>
<dbReference type="Pfam" id="PF02311">
    <property type="entry name" value="AraC_binding"/>
    <property type="match status" value="1"/>
</dbReference>
<evidence type="ECO:0000256" key="3">
    <source>
        <dbReference type="ARBA" id="ARBA00023163"/>
    </source>
</evidence>
<accession>A0A1C7IF77</accession>
<organism evidence="5 6">
    <name type="scientific">Blautia pseudococcoides</name>
    <dbReference type="NCBI Taxonomy" id="1796616"/>
    <lineage>
        <taxon>Bacteria</taxon>
        <taxon>Bacillati</taxon>
        <taxon>Bacillota</taxon>
        <taxon>Clostridia</taxon>
        <taxon>Lachnospirales</taxon>
        <taxon>Lachnospiraceae</taxon>
        <taxon>Blautia</taxon>
    </lineage>
</organism>
<dbReference type="InterPro" id="IPR037923">
    <property type="entry name" value="HTH-like"/>
</dbReference>
<dbReference type="InterPro" id="IPR018060">
    <property type="entry name" value="HTH_AraC"/>
</dbReference>
<keyword evidence="6" id="KW-1185">Reference proteome</keyword>
<feature type="domain" description="HTH araC/xylS-type" evidence="4">
    <location>
        <begin position="188"/>
        <end position="285"/>
    </location>
</feature>
<dbReference type="PANTHER" id="PTHR43280">
    <property type="entry name" value="ARAC-FAMILY TRANSCRIPTIONAL REGULATOR"/>
    <property type="match status" value="1"/>
</dbReference>
<evidence type="ECO:0000313" key="5">
    <source>
        <dbReference type="EMBL" id="ANU78350.1"/>
    </source>
</evidence>
<dbReference type="InterPro" id="IPR018062">
    <property type="entry name" value="HTH_AraC-typ_CS"/>
</dbReference>
<dbReference type="SMART" id="SM00342">
    <property type="entry name" value="HTH_ARAC"/>
    <property type="match status" value="1"/>
</dbReference>
<dbReference type="Gene3D" id="2.60.120.10">
    <property type="entry name" value="Jelly Rolls"/>
    <property type="match status" value="1"/>
</dbReference>
<dbReference type="STRING" id="1796616.A4V09_22910"/>
<dbReference type="EMBL" id="CP015405">
    <property type="protein sequence ID" value="ANU78350.1"/>
    <property type="molecule type" value="Genomic_DNA"/>
</dbReference>
<dbReference type="InterPro" id="IPR003313">
    <property type="entry name" value="AraC-bd"/>
</dbReference>
<evidence type="ECO:0000256" key="1">
    <source>
        <dbReference type="ARBA" id="ARBA00023015"/>
    </source>
</evidence>
<gene>
    <name evidence="5" type="ORF">A4V09_22910</name>
</gene>
<dbReference type="SUPFAM" id="SSF51215">
    <property type="entry name" value="Regulatory protein AraC"/>
    <property type="match status" value="1"/>
</dbReference>
<keyword evidence="1" id="KW-0805">Transcription regulation</keyword>
<sequence>MKLYSSCKEGIRSCIETQTFSVAHLYSYEKPMDIHIHDCYEIYYSISGGKQFLIDNRFYTFNPGDIFFINQYESHYLSQIDNVKHERIIVSIYPDHLKQCCSGKTDLNYCFTCRNTNFGHKISLSLEEQKRFLYFIHKLSENNEYGQDILDHAVFLQLMTFLNGIFLRNCSHDLPRHEPVGSRHEQMDAILSYINQHISDDLYIERLAKHFYISTSYLCRIFKSETGTTINKYITAKRITLAKSYLSEGYSVTDACIRCGFGDYSNFLKSFTKAVGISPKKYAQFSA</sequence>
<dbReference type="PROSITE" id="PS00041">
    <property type="entry name" value="HTH_ARAC_FAMILY_1"/>
    <property type="match status" value="1"/>
</dbReference>
<dbReference type="AlphaFoldDB" id="A0A1C7IF77"/>
<dbReference type="KEGG" id="byl:A4V09_22910"/>
<dbReference type="GO" id="GO:0043565">
    <property type="term" value="F:sequence-specific DNA binding"/>
    <property type="evidence" value="ECO:0007669"/>
    <property type="project" value="InterPro"/>
</dbReference>
<dbReference type="PANTHER" id="PTHR43280:SF34">
    <property type="entry name" value="ARAC-FAMILY TRANSCRIPTIONAL REGULATOR"/>
    <property type="match status" value="1"/>
</dbReference>
<keyword evidence="2" id="KW-0238">DNA-binding</keyword>
<dbReference type="GO" id="GO:0003700">
    <property type="term" value="F:DNA-binding transcription factor activity"/>
    <property type="evidence" value="ECO:0007669"/>
    <property type="project" value="InterPro"/>
</dbReference>
<name>A0A1C7IF77_9FIRM</name>
<dbReference type="Pfam" id="PF12833">
    <property type="entry name" value="HTH_18"/>
    <property type="match status" value="1"/>
</dbReference>
<dbReference type="Proteomes" id="UP000092574">
    <property type="component" value="Chromosome"/>
</dbReference>
<evidence type="ECO:0000313" key="6">
    <source>
        <dbReference type="Proteomes" id="UP000092574"/>
    </source>
</evidence>
<dbReference type="Gene3D" id="1.10.10.60">
    <property type="entry name" value="Homeodomain-like"/>
    <property type="match status" value="2"/>
</dbReference>